<keyword evidence="3" id="KW-1185">Reference proteome</keyword>
<dbReference type="Proteomes" id="UP000824120">
    <property type="component" value="Chromosome 8"/>
</dbReference>
<evidence type="ECO:0000313" key="2">
    <source>
        <dbReference type="EMBL" id="KAG5593416.1"/>
    </source>
</evidence>
<dbReference type="InterPro" id="IPR005174">
    <property type="entry name" value="KIB1-4_b-propeller"/>
</dbReference>
<dbReference type="Pfam" id="PF00646">
    <property type="entry name" value="F-box"/>
    <property type="match status" value="1"/>
</dbReference>
<accession>A0A9J5Y1L3</accession>
<gene>
    <name evidence="2" type="ORF">H5410_043930</name>
</gene>
<name>A0A9J5Y1L3_SOLCO</name>
<organism evidence="2 3">
    <name type="scientific">Solanum commersonii</name>
    <name type="common">Commerson's wild potato</name>
    <name type="synonym">Commerson's nightshade</name>
    <dbReference type="NCBI Taxonomy" id="4109"/>
    <lineage>
        <taxon>Eukaryota</taxon>
        <taxon>Viridiplantae</taxon>
        <taxon>Streptophyta</taxon>
        <taxon>Embryophyta</taxon>
        <taxon>Tracheophyta</taxon>
        <taxon>Spermatophyta</taxon>
        <taxon>Magnoliopsida</taxon>
        <taxon>eudicotyledons</taxon>
        <taxon>Gunneridae</taxon>
        <taxon>Pentapetalae</taxon>
        <taxon>asterids</taxon>
        <taxon>lamiids</taxon>
        <taxon>Solanales</taxon>
        <taxon>Solanaceae</taxon>
        <taxon>Solanoideae</taxon>
        <taxon>Solaneae</taxon>
        <taxon>Solanum</taxon>
    </lineage>
</organism>
<dbReference type="PANTHER" id="PTHR44259:SF109">
    <property type="entry name" value="UBIQUITIN-PROTEIN LIGASE"/>
    <property type="match status" value="1"/>
</dbReference>
<evidence type="ECO:0000259" key="1">
    <source>
        <dbReference type="SMART" id="SM00256"/>
    </source>
</evidence>
<evidence type="ECO:0000313" key="3">
    <source>
        <dbReference type="Proteomes" id="UP000824120"/>
    </source>
</evidence>
<protein>
    <recommendedName>
        <fullName evidence="1">F-box domain-containing protein</fullName>
    </recommendedName>
</protein>
<dbReference type="Pfam" id="PF03478">
    <property type="entry name" value="Beta-prop_KIB1-4"/>
    <property type="match status" value="4"/>
</dbReference>
<dbReference type="InterPro" id="IPR001810">
    <property type="entry name" value="F-box_dom"/>
</dbReference>
<dbReference type="EMBL" id="JACXVP010000008">
    <property type="protein sequence ID" value="KAG5593416.1"/>
    <property type="molecule type" value="Genomic_DNA"/>
</dbReference>
<dbReference type="AlphaFoldDB" id="A0A9J5Y1L3"/>
<feature type="domain" description="F-box" evidence="1">
    <location>
        <begin position="95"/>
        <end position="136"/>
    </location>
</feature>
<reference evidence="2 3" key="1">
    <citation type="submission" date="2020-09" db="EMBL/GenBank/DDBJ databases">
        <title>De no assembly of potato wild relative species, Solanum commersonii.</title>
        <authorList>
            <person name="Cho K."/>
        </authorList>
    </citation>
    <scope>NUCLEOTIDE SEQUENCE [LARGE SCALE GENOMIC DNA]</scope>
    <source>
        <strain evidence="2">LZ3.2</strain>
        <tissue evidence="2">Leaf</tissue>
    </source>
</reference>
<dbReference type="OrthoDB" id="642536at2759"/>
<sequence length="988" mass="112308">MKTLGDSSIFLGLNWAICIDSSKFIGIKPNHIYFAGDVLEELIEDMGAYNLEDGKIESLYPGQSTSLIYRPTWIMPSLIIFLVSSLKTMADWANLPKDLIARIANRVKVIEDFIAFGAVCTTWRIVATKDNFDVLSPQVPLLMLADKDEDHYQIIYSLSKKKVSPIFLPEFRGSDCVSIKEGWLCTVVNDTGEMNLLDPFSREKIHLPSLNALLNFHDRVCCEINHWGCIDLAVLSADPSLTSDYILMVHHYGPVNCLAFWRSGDLNWTHIDVANFTGGVSAIVYHKGEFYSMSHCGKVRAYEVARPSTSNQPIVKSRLVVGMDEYSFNPHLAEYYLVELSGTLLFVAKFVKSNSDNPYSTYHTSKFKVHELDIIRGELKEEMKILGNLSMFLGNNWASCIDSSKFSRVKPNHIYFADKWLFYSSNTGMGAYNLEDRKIQSFYHGRRSTICTSWRIAATKDNFNLLSPQVPFLMLADEHDDHYQEFYSLSKKKVSRIFLLEVRGSECVSIKEGWLCTVVNNTGEINLLHPFSREKIHLPSQKALLNFHDGVGYETNHWGCIDLAVLSANPSLTSDYVLMVHLYGPDICLAFWRPGDLNWTHIDVANFTAGVSALVYHKGEFYSMSRSGKVQAFEFAGPNTTDQPIVKTLLVVETDEYTLNPRVVEYYLVELSGALLLVIQFAISTHDDPYHTTKFKVYEVDITRGELKEEMKTLGDSSMFLGHNWASCIDTSKYSGVKPNHIYFADKWLNYSSYLDMSAYNFEDGKIESFYPGPERRAQRWAELPNGLIVNIANHVKVIEDFIAFRAVCTSWRISTIKEDFDVLSPQVPLLMLGAKDEDYREFYSLTKKKVSRIFLPEARGSECLPSEGWLCTVVNDTGEMNLLHPFSREKIQLPSRKALLTFHDLAALDGHCWSCIERAVLSANPSLMSDYVLMVHHCSPSSCLAFWRPGDLDWTHIDVVNYSGIAALIYHKDQFYSMSYFGEVRAY</sequence>
<dbReference type="Gene3D" id="1.20.1280.50">
    <property type="match status" value="1"/>
</dbReference>
<dbReference type="InterPro" id="IPR050942">
    <property type="entry name" value="F-box_BR-signaling"/>
</dbReference>
<proteinExistence type="predicted"/>
<dbReference type="SMART" id="SM00256">
    <property type="entry name" value="FBOX"/>
    <property type="match status" value="2"/>
</dbReference>
<dbReference type="PANTHER" id="PTHR44259">
    <property type="entry name" value="OS07G0183000 PROTEIN-RELATED"/>
    <property type="match status" value="1"/>
</dbReference>
<comment type="caution">
    <text evidence="2">The sequence shown here is derived from an EMBL/GenBank/DDBJ whole genome shotgun (WGS) entry which is preliminary data.</text>
</comment>
<feature type="domain" description="F-box" evidence="1">
    <location>
        <begin position="784"/>
        <end position="825"/>
    </location>
</feature>